<feature type="region of interest" description="Disordered" evidence="1">
    <location>
        <begin position="1"/>
        <end position="24"/>
    </location>
</feature>
<comment type="caution">
    <text evidence="2">The sequence shown here is derived from an EMBL/GenBank/DDBJ whole genome shotgun (WGS) entry which is preliminary data.</text>
</comment>
<evidence type="ECO:0000313" key="3">
    <source>
        <dbReference type="Proteomes" id="UP001390339"/>
    </source>
</evidence>
<reference evidence="2 3" key="1">
    <citation type="journal article" date="2024" name="IMA Fungus">
        <title>Apiospora arundinis, a panoply of carbohydrate-active enzymes and secondary metabolites.</title>
        <authorList>
            <person name="Sorensen T."/>
            <person name="Petersen C."/>
            <person name="Muurmann A.T."/>
            <person name="Christiansen J.V."/>
            <person name="Brundto M.L."/>
            <person name="Overgaard C.K."/>
            <person name="Boysen A.T."/>
            <person name="Wollenberg R.D."/>
            <person name="Larsen T.O."/>
            <person name="Sorensen J.L."/>
            <person name="Nielsen K.L."/>
            <person name="Sondergaard T.E."/>
        </authorList>
    </citation>
    <scope>NUCLEOTIDE SEQUENCE [LARGE SCALE GENOMIC DNA]</scope>
    <source>
        <strain evidence="2 3">AAU 773</strain>
    </source>
</reference>
<keyword evidence="3" id="KW-1185">Reference proteome</keyword>
<protein>
    <submittedName>
        <fullName evidence="2">Uncharacterized protein</fullName>
    </submittedName>
</protein>
<dbReference type="Proteomes" id="UP001390339">
    <property type="component" value="Unassembled WGS sequence"/>
</dbReference>
<dbReference type="EMBL" id="JAPCWZ010000010">
    <property type="protein sequence ID" value="KAK8849226.1"/>
    <property type="molecule type" value="Genomic_DNA"/>
</dbReference>
<accession>A0ABR2HM65</accession>
<evidence type="ECO:0000313" key="2">
    <source>
        <dbReference type="EMBL" id="KAK8849226.1"/>
    </source>
</evidence>
<organism evidence="2 3">
    <name type="scientific">Apiospora arundinis</name>
    <dbReference type="NCBI Taxonomy" id="335852"/>
    <lineage>
        <taxon>Eukaryota</taxon>
        <taxon>Fungi</taxon>
        <taxon>Dikarya</taxon>
        <taxon>Ascomycota</taxon>
        <taxon>Pezizomycotina</taxon>
        <taxon>Sordariomycetes</taxon>
        <taxon>Xylariomycetidae</taxon>
        <taxon>Amphisphaeriales</taxon>
        <taxon>Apiosporaceae</taxon>
        <taxon>Apiospora</taxon>
    </lineage>
</organism>
<proteinExistence type="predicted"/>
<sequence length="77" mass="8201">MSDRVLRYHSPSPDYSDSEDWRASSAHSINGPVIPFGPSTAQGYDFGGCVNPQALSMKDNMSNVTPIPARSGSGISQ</sequence>
<gene>
    <name evidence="2" type="ORF">PGQ11_015706</name>
</gene>
<evidence type="ECO:0000256" key="1">
    <source>
        <dbReference type="SAM" id="MobiDB-lite"/>
    </source>
</evidence>
<name>A0ABR2HM65_9PEZI</name>